<keyword evidence="2" id="KW-0694">RNA-binding</keyword>
<dbReference type="AlphaFoldDB" id="A0A1G6KME4"/>
<dbReference type="Gene3D" id="3.50.80.10">
    <property type="entry name" value="D-tyrosyl-tRNA(Tyr) deacylase"/>
    <property type="match status" value="1"/>
</dbReference>
<name>A0A1G6KME4_9BACT</name>
<comment type="function">
    <text evidence="2">An aminoacyl-tRNA editing enzyme that deacylates mischarged D-aminoacyl-tRNAs. Also deacylates mischarged glycyl-tRNA(Ala), protecting cells against glycine mischarging by AlaRS. Acts via tRNA-based rather than protein-based catalysis; rejects L-amino acids rather than detecting D-amino acids in the active site. By recycling D-aminoacyl-tRNA to D-amino acids and free tRNA molecules, this enzyme counteracts the toxicity associated with the formation of D-aminoacyl-tRNA entities in vivo and helps enforce protein L-homochirality.</text>
</comment>
<comment type="catalytic activity">
    <reaction evidence="2">
        <text>glycyl-tRNA(Ala) + H2O = tRNA(Ala) + glycine + H(+)</text>
        <dbReference type="Rhea" id="RHEA:53744"/>
        <dbReference type="Rhea" id="RHEA-COMP:9657"/>
        <dbReference type="Rhea" id="RHEA-COMP:13640"/>
        <dbReference type="ChEBI" id="CHEBI:15377"/>
        <dbReference type="ChEBI" id="CHEBI:15378"/>
        <dbReference type="ChEBI" id="CHEBI:57305"/>
        <dbReference type="ChEBI" id="CHEBI:78442"/>
        <dbReference type="ChEBI" id="CHEBI:78522"/>
    </reaction>
</comment>
<dbReference type="SUPFAM" id="SSF69500">
    <property type="entry name" value="DTD-like"/>
    <property type="match status" value="1"/>
</dbReference>
<evidence type="ECO:0000256" key="1">
    <source>
        <dbReference type="ARBA" id="ARBA00009673"/>
    </source>
</evidence>
<dbReference type="EC" id="3.1.1.96" evidence="2"/>
<protein>
    <recommendedName>
        <fullName evidence="2">D-aminoacyl-tRNA deacylase</fullName>
        <shortName evidence="2">DTD</shortName>
        <ecNumber evidence="2">3.1.1.96</ecNumber>
    </recommendedName>
    <alternativeName>
        <fullName evidence="2">Gly-tRNA(Ala) deacylase</fullName>
        <ecNumber evidence="2">3.1.1.-</ecNumber>
    </alternativeName>
</protein>
<dbReference type="EC" id="3.1.1.-" evidence="2"/>
<evidence type="ECO:0000313" key="4">
    <source>
        <dbReference type="Proteomes" id="UP000199411"/>
    </source>
</evidence>
<dbReference type="GO" id="GO:0106026">
    <property type="term" value="F:Gly-tRNA(Ala) deacylase activity"/>
    <property type="evidence" value="ECO:0007669"/>
    <property type="project" value="UniProtKB-UniRule"/>
</dbReference>
<comment type="subcellular location">
    <subcellularLocation>
        <location evidence="2">Cytoplasm</location>
    </subcellularLocation>
</comment>
<dbReference type="InterPro" id="IPR003732">
    <property type="entry name" value="Daa-tRNA_deacyls_DTD"/>
</dbReference>
<keyword evidence="2" id="KW-0378">Hydrolase</keyword>
<dbReference type="GO" id="GO:0043908">
    <property type="term" value="F:Ser(Gly)-tRNA(Ala) hydrolase activity"/>
    <property type="evidence" value="ECO:0007669"/>
    <property type="project" value="UniProtKB-UniRule"/>
</dbReference>
<dbReference type="PANTHER" id="PTHR10472:SF5">
    <property type="entry name" value="D-AMINOACYL-TRNA DEACYLASE 1"/>
    <property type="match status" value="1"/>
</dbReference>
<evidence type="ECO:0000256" key="2">
    <source>
        <dbReference type="HAMAP-Rule" id="MF_00518"/>
    </source>
</evidence>
<dbReference type="InterPro" id="IPR023509">
    <property type="entry name" value="DTD-like_sf"/>
</dbReference>
<proteinExistence type="inferred from homology"/>
<gene>
    <name evidence="2" type="primary">dtd</name>
    <name evidence="3" type="ORF">SAMN05660835_00639</name>
</gene>
<dbReference type="Proteomes" id="UP000199411">
    <property type="component" value="Unassembled WGS sequence"/>
</dbReference>
<dbReference type="FunFam" id="3.50.80.10:FF:000001">
    <property type="entry name" value="D-aminoacyl-tRNA deacylase"/>
    <property type="match status" value="1"/>
</dbReference>
<comment type="similarity">
    <text evidence="1 2">Belongs to the DTD family.</text>
</comment>
<keyword evidence="4" id="KW-1185">Reference proteome</keyword>
<comment type="domain">
    <text evidence="2">A Gly-cisPro motif from one monomer fits into the active site of the other monomer to allow specific chiral rejection of L-amino acids.</text>
</comment>
<organism evidence="3 4">
    <name type="scientific">Desulfurella multipotens</name>
    <dbReference type="NCBI Taxonomy" id="79269"/>
    <lineage>
        <taxon>Bacteria</taxon>
        <taxon>Pseudomonadati</taxon>
        <taxon>Campylobacterota</taxon>
        <taxon>Desulfurellia</taxon>
        <taxon>Desulfurellales</taxon>
        <taxon>Desulfurellaceae</taxon>
        <taxon>Desulfurella</taxon>
    </lineage>
</organism>
<comment type="subunit">
    <text evidence="2">Homodimer.</text>
</comment>
<dbReference type="HAMAP" id="MF_00518">
    <property type="entry name" value="Deacylase_Dtd"/>
    <property type="match status" value="1"/>
</dbReference>
<dbReference type="RefSeq" id="WP_092128105.1">
    <property type="nucleotide sequence ID" value="NZ_FMYU01000004.1"/>
</dbReference>
<dbReference type="GO" id="GO:0019478">
    <property type="term" value="P:D-amino acid catabolic process"/>
    <property type="evidence" value="ECO:0007669"/>
    <property type="project" value="UniProtKB-UniRule"/>
</dbReference>
<evidence type="ECO:0000313" key="3">
    <source>
        <dbReference type="EMBL" id="SDC32249.1"/>
    </source>
</evidence>
<dbReference type="NCBIfam" id="TIGR00256">
    <property type="entry name" value="D-aminoacyl-tRNA deacylase"/>
    <property type="match status" value="1"/>
</dbReference>
<keyword evidence="2" id="KW-0820">tRNA-binding</keyword>
<sequence length="145" mass="16546">MKCLLQRVSYAKLYIDNTLYSQIANGLLALVCFCKNDNKQNIDLMVKKIINLRIFEDSNKKFNLSLKEINGSIMLVSQFTLAADTKKGNRPSFFDAMEPQNASQLYNEMIEEFKKYNINTQTGIFGASMKIELLNDGPVTIMLEN</sequence>
<dbReference type="EMBL" id="FMYU01000004">
    <property type="protein sequence ID" value="SDC32249.1"/>
    <property type="molecule type" value="Genomic_DNA"/>
</dbReference>
<dbReference type="PANTHER" id="PTHR10472">
    <property type="entry name" value="D-TYROSYL-TRNA TYR DEACYLASE"/>
    <property type="match status" value="1"/>
</dbReference>
<dbReference type="GO" id="GO:0005737">
    <property type="term" value="C:cytoplasm"/>
    <property type="evidence" value="ECO:0007669"/>
    <property type="project" value="UniProtKB-SubCell"/>
</dbReference>
<keyword evidence="2" id="KW-0963">Cytoplasm</keyword>
<dbReference type="GO" id="GO:0051500">
    <property type="term" value="F:D-tyrosyl-tRNA(Tyr) deacylase activity"/>
    <property type="evidence" value="ECO:0007669"/>
    <property type="project" value="TreeGrafter"/>
</dbReference>
<accession>A0A1G6KME4</accession>
<dbReference type="Pfam" id="PF02580">
    <property type="entry name" value="Tyr_Deacylase"/>
    <property type="match status" value="1"/>
</dbReference>
<feature type="short sequence motif" description="Gly-cisPro motif, important for rejection of L-amino acids" evidence="2">
    <location>
        <begin position="137"/>
        <end position="138"/>
    </location>
</feature>
<reference evidence="4" key="1">
    <citation type="submission" date="2016-10" db="EMBL/GenBank/DDBJ databases">
        <authorList>
            <person name="Varghese N."/>
            <person name="Submissions S."/>
        </authorList>
    </citation>
    <scope>NUCLEOTIDE SEQUENCE [LARGE SCALE GENOMIC DNA]</scope>
    <source>
        <strain evidence="4">DSM 8415</strain>
    </source>
</reference>
<comment type="catalytic activity">
    <reaction evidence="2">
        <text>a D-aminoacyl-tRNA + H2O = a tRNA + a D-alpha-amino acid + H(+)</text>
        <dbReference type="Rhea" id="RHEA:13953"/>
        <dbReference type="Rhea" id="RHEA-COMP:10123"/>
        <dbReference type="Rhea" id="RHEA-COMP:10124"/>
        <dbReference type="ChEBI" id="CHEBI:15377"/>
        <dbReference type="ChEBI" id="CHEBI:15378"/>
        <dbReference type="ChEBI" id="CHEBI:59871"/>
        <dbReference type="ChEBI" id="CHEBI:78442"/>
        <dbReference type="ChEBI" id="CHEBI:79333"/>
        <dbReference type="EC" id="3.1.1.96"/>
    </reaction>
</comment>
<dbReference type="OrthoDB" id="9801395at2"/>
<dbReference type="GO" id="GO:0000049">
    <property type="term" value="F:tRNA binding"/>
    <property type="evidence" value="ECO:0007669"/>
    <property type="project" value="UniProtKB-UniRule"/>
</dbReference>